<organism evidence="1 2">
    <name type="scientific">Methylomarinovum tepidoasis</name>
    <dbReference type="NCBI Taxonomy" id="2840183"/>
    <lineage>
        <taxon>Bacteria</taxon>
        <taxon>Pseudomonadati</taxon>
        <taxon>Pseudomonadota</taxon>
        <taxon>Gammaproteobacteria</taxon>
        <taxon>Methylococcales</taxon>
        <taxon>Methylothermaceae</taxon>
        <taxon>Methylomarinovum</taxon>
    </lineage>
</organism>
<gene>
    <name evidence="1" type="ORF">MIN45_P0345</name>
</gene>
<accession>A0AAU9CNX0</accession>
<reference evidence="2" key="1">
    <citation type="journal article" date="2024" name="Int. J. Syst. Evol. Microbiol.">
        <title>Methylomarinovum tepidoasis sp. nov., a moderately thermophilic methanotroph of the family Methylothermaceae isolated from a deep-sea hydrothermal field.</title>
        <authorList>
            <person name="Hirayama H."/>
            <person name="Takaki Y."/>
            <person name="Abe M."/>
            <person name="Miyazaki M."/>
            <person name="Uematsu K."/>
            <person name="Matsui Y."/>
            <person name="Takai K."/>
        </authorList>
    </citation>
    <scope>NUCLEOTIDE SEQUENCE [LARGE SCALE GENOMIC DNA]</scope>
    <source>
        <strain evidence="2">IN45</strain>
    </source>
</reference>
<protein>
    <submittedName>
        <fullName evidence="1">N-acetylglucosamine malate deacetylase 1</fullName>
    </submittedName>
</protein>
<dbReference type="PANTHER" id="PTHR12993">
    <property type="entry name" value="N-ACETYLGLUCOSAMINYL-PHOSPHATIDYLINOSITOL DE-N-ACETYLASE-RELATED"/>
    <property type="match status" value="1"/>
</dbReference>
<proteinExistence type="predicted"/>
<dbReference type="SUPFAM" id="SSF102588">
    <property type="entry name" value="LmbE-like"/>
    <property type="match status" value="1"/>
</dbReference>
<evidence type="ECO:0000313" key="1">
    <source>
        <dbReference type="EMBL" id="BCX87978.1"/>
    </source>
</evidence>
<keyword evidence="2" id="KW-1185">Reference proteome</keyword>
<dbReference type="GO" id="GO:0016811">
    <property type="term" value="F:hydrolase activity, acting on carbon-nitrogen (but not peptide) bonds, in linear amides"/>
    <property type="evidence" value="ECO:0007669"/>
    <property type="project" value="TreeGrafter"/>
</dbReference>
<dbReference type="PANTHER" id="PTHR12993:SF11">
    <property type="entry name" value="N-ACETYLGLUCOSAMINYL-PHOSPHATIDYLINOSITOL DE-N-ACETYLASE"/>
    <property type="match status" value="1"/>
</dbReference>
<dbReference type="Proteomes" id="UP001321450">
    <property type="component" value="Chromosome"/>
</dbReference>
<dbReference type="Gene3D" id="3.40.50.10320">
    <property type="entry name" value="LmbE-like"/>
    <property type="match status" value="1"/>
</dbReference>
<dbReference type="AlphaFoldDB" id="A0AAU9CNX0"/>
<dbReference type="InterPro" id="IPR003737">
    <property type="entry name" value="GlcNAc_PI_deacetylase-related"/>
</dbReference>
<dbReference type="KEGG" id="meiy:MIN45_P0345"/>
<sequence length="244" mass="27693">MLVEQDLIPYSVSPLPSGPWLIFAPHPDDETFGMGGSLLLAREHGIPVVIVVLTDGALGGEGNRSDLILRREKEARKVARDLRVSALEFWRLPDRGLRADPQLIEKIGMAVHRYAPRTILFPSPMEYHPDHRVAAYAVWEAAKRWKGNLWSYEITAAGRVNRLIDISPVIDEKRRLMEVYSSQMAENDYAGKILSLNRMRTYTLPAEVRYVEAFFDFSAYLGTAFPGVVKKMLAPFWSREAYEG</sequence>
<evidence type="ECO:0000313" key="2">
    <source>
        <dbReference type="Proteomes" id="UP001321450"/>
    </source>
</evidence>
<name>A0AAU9CNX0_9GAMM</name>
<dbReference type="Pfam" id="PF02585">
    <property type="entry name" value="PIG-L"/>
    <property type="match status" value="1"/>
</dbReference>
<dbReference type="RefSeq" id="WP_286293002.1">
    <property type="nucleotide sequence ID" value="NZ_AP024718.1"/>
</dbReference>
<dbReference type="EMBL" id="AP024718">
    <property type="protein sequence ID" value="BCX87978.1"/>
    <property type="molecule type" value="Genomic_DNA"/>
</dbReference>
<dbReference type="InterPro" id="IPR024078">
    <property type="entry name" value="LmbE-like_dom_sf"/>
</dbReference>